<dbReference type="InterPro" id="IPR000825">
    <property type="entry name" value="SUF_FeS_clus_asmbl_SufBD_core"/>
</dbReference>
<dbReference type="Pfam" id="PF19295">
    <property type="entry name" value="SufBD_N"/>
    <property type="match status" value="1"/>
</dbReference>
<evidence type="ECO:0000256" key="1">
    <source>
        <dbReference type="ARBA" id="ARBA00043967"/>
    </source>
</evidence>
<keyword evidence="5" id="KW-1185">Reference proteome</keyword>
<dbReference type="InterPro" id="IPR045595">
    <property type="entry name" value="SufBD_N"/>
</dbReference>
<dbReference type="InterPro" id="IPR055346">
    <property type="entry name" value="Fe-S_cluster_assembly_SufBD"/>
</dbReference>
<proteinExistence type="inferred from homology"/>
<dbReference type="InterPro" id="IPR037284">
    <property type="entry name" value="SUF_FeS_clus_asmbl_SufBD_sf"/>
</dbReference>
<evidence type="ECO:0000313" key="4">
    <source>
        <dbReference type="EMBL" id="AYG00826.1"/>
    </source>
</evidence>
<dbReference type="PANTHER" id="PTHR30508:SF1">
    <property type="entry name" value="UPF0051 PROTEIN ABCI8, CHLOROPLASTIC-RELATED"/>
    <property type="match status" value="1"/>
</dbReference>
<dbReference type="NCBIfam" id="TIGR01981">
    <property type="entry name" value="sufD"/>
    <property type="match status" value="1"/>
</dbReference>
<dbReference type="SUPFAM" id="SSF101960">
    <property type="entry name" value="Stabilizer of iron transporter SufD"/>
    <property type="match status" value="1"/>
</dbReference>
<feature type="domain" description="SUF system FeS cluster assembly SufBD N-terminal" evidence="3">
    <location>
        <begin position="85"/>
        <end position="151"/>
    </location>
</feature>
<protein>
    <submittedName>
        <fullName evidence="4">Fe-S cluster assembly protein SufD</fullName>
    </submittedName>
</protein>
<accession>A0A387BI85</accession>
<dbReference type="KEGG" id="lact:D7I46_06785"/>
<dbReference type="AlphaFoldDB" id="A0A387BI85"/>
<feature type="domain" description="SUF system FeS cluster assembly SufBD core" evidence="2">
    <location>
        <begin position="162"/>
        <end position="391"/>
    </location>
</feature>
<sequence>MDQEILNFSQMRLEPEWLVQTRQEAVEKFESLELPNIERVKINRWGIDSLTIAESTEDGAVPTFTELPNHPLLVQVGTQTVLEQTTPELETQGVIFSDFHRALNEIPEVIERYFGKVVPFDESRITAANTAAFNSAVVLYVPDGVEVDLPVESILMQDADSNVPFTKRVLIIVGKNAKVNYLERLETTGEGTVKVTGNIVVEVIAEAGSTVKFSAIDQLGENVTASVIRRGLIGENATVDWSVGVMNDGNIVADFDSDLKGDGSHSEIKVVGISTGHQIQGVDTRVTNFGKSSVGHILQNGVILDRGTLTFNAIGHIIKGAKNADAQQSSRVLMLSDKGRGDANPILLIDENEVTAGHAASVGQVDEEDLFYLQSRGLDEDTAKRLVIRGFLGSVVGEIPVASVREEFIATIERKLGM</sequence>
<gene>
    <name evidence="4" type="primary">sufD</name>
    <name evidence="4" type="ORF">D7I46_06785</name>
</gene>
<evidence type="ECO:0000259" key="3">
    <source>
        <dbReference type="Pfam" id="PF19295"/>
    </source>
</evidence>
<dbReference type="GO" id="GO:0016226">
    <property type="term" value="P:iron-sulfur cluster assembly"/>
    <property type="evidence" value="ECO:0007669"/>
    <property type="project" value="InterPro"/>
</dbReference>
<organism evidence="4 5">
    <name type="scientific">Lactococcus allomyrinae</name>
    <dbReference type="NCBI Taxonomy" id="2419773"/>
    <lineage>
        <taxon>Bacteria</taxon>
        <taxon>Bacillati</taxon>
        <taxon>Bacillota</taxon>
        <taxon>Bacilli</taxon>
        <taxon>Lactobacillales</taxon>
        <taxon>Streptococcaceae</taxon>
        <taxon>Lactococcus</taxon>
    </lineage>
</organism>
<comment type="similarity">
    <text evidence="1">Belongs to the iron-sulfur cluster assembly SufBD family.</text>
</comment>
<dbReference type="PANTHER" id="PTHR30508">
    <property type="entry name" value="FES CLUSTER ASSEMBLY PROTEIN SUF"/>
    <property type="match status" value="1"/>
</dbReference>
<dbReference type="InterPro" id="IPR011542">
    <property type="entry name" value="SUF_FeS_clus_asmbl_SufD"/>
</dbReference>
<dbReference type="EMBL" id="CP032627">
    <property type="protein sequence ID" value="AYG00826.1"/>
    <property type="molecule type" value="Genomic_DNA"/>
</dbReference>
<dbReference type="Proteomes" id="UP000269374">
    <property type="component" value="Chromosome"/>
</dbReference>
<dbReference type="Pfam" id="PF01458">
    <property type="entry name" value="SUFBD_core"/>
    <property type="match status" value="1"/>
</dbReference>
<evidence type="ECO:0000313" key="5">
    <source>
        <dbReference type="Proteomes" id="UP000269374"/>
    </source>
</evidence>
<dbReference type="RefSeq" id="WP_120772214.1">
    <property type="nucleotide sequence ID" value="NZ_CP032627.1"/>
</dbReference>
<dbReference type="OrthoDB" id="9803529at2"/>
<reference evidence="4 5" key="1">
    <citation type="submission" date="2018-09" db="EMBL/GenBank/DDBJ databases">
        <title>Genome sequencing of strain 1JSPR-7.</title>
        <authorList>
            <person name="Heo J."/>
            <person name="Kim S.-J."/>
            <person name="Kwon S.-W."/>
        </authorList>
    </citation>
    <scope>NUCLEOTIDE SEQUENCE [LARGE SCALE GENOMIC DNA]</scope>
    <source>
        <strain evidence="4 5">1JSPR-7</strain>
    </source>
</reference>
<name>A0A387BI85_9LACT</name>
<evidence type="ECO:0000259" key="2">
    <source>
        <dbReference type="Pfam" id="PF01458"/>
    </source>
</evidence>